<dbReference type="PANTHER" id="PTHR43133:SF65">
    <property type="entry name" value="ECF RNA POLYMERASE SIGMA FACTOR SIGG"/>
    <property type="match status" value="1"/>
</dbReference>
<dbReference type="InterPro" id="IPR032710">
    <property type="entry name" value="NTF2-like_dom_sf"/>
</dbReference>
<dbReference type="NCBIfam" id="TIGR02937">
    <property type="entry name" value="sigma70-ECF"/>
    <property type="match status" value="1"/>
</dbReference>
<organism evidence="9 10">
    <name type="scientific">Solirubrobacter pauli</name>
    <dbReference type="NCBI Taxonomy" id="166793"/>
    <lineage>
        <taxon>Bacteria</taxon>
        <taxon>Bacillati</taxon>
        <taxon>Actinomycetota</taxon>
        <taxon>Thermoleophilia</taxon>
        <taxon>Solirubrobacterales</taxon>
        <taxon>Solirubrobacteraceae</taxon>
        <taxon>Solirubrobacter</taxon>
    </lineage>
</organism>
<dbReference type="InterPro" id="IPR013325">
    <property type="entry name" value="RNA_pol_sigma_r2"/>
</dbReference>
<dbReference type="NCBIfam" id="NF006089">
    <property type="entry name" value="PRK08241.1"/>
    <property type="match status" value="1"/>
</dbReference>
<dbReference type="InterPro" id="IPR036388">
    <property type="entry name" value="WH-like_DNA-bd_sf"/>
</dbReference>
<sequence>MLRTAETPIEAELESYRRALTGYCYRMIGSGSEAEDAVQETMVRAWKSADKLQERAALKAWLFRIANNVCLDMLGSAQRRATPMDMGPSSGADAPLGDMLVESAFVRPIADAKVLEPTADPAELAAEKETLRLAFVAALQHLPAKQRAVLILREVLRWQASEVAELLDTSVASVNSALQRARATIEEKHLDASGSATVDDAEQKELLRKYVAAFEAYDMTALTALLKDDAAFSMPPWPLWVVGPDSIRQFMTTTGAKCEGSKVLVTQANGGPAFGIYNPTPEGDYAGWAVVVMETSEGRVSGLHHFIYPELFAEFGLPLRLDGEHVGQADELQQPA</sequence>
<evidence type="ECO:0000259" key="6">
    <source>
        <dbReference type="Pfam" id="PF02136"/>
    </source>
</evidence>
<dbReference type="InterPro" id="IPR039425">
    <property type="entry name" value="RNA_pol_sigma-70-like"/>
</dbReference>
<dbReference type="NCBIfam" id="TIGR02960">
    <property type="entry name" value="SigX5"/>
    <property type="match status" value="1"/>
</dbReference>
<dbReference type="PANTHER" id="PTHR43133">
    <property type="entry name" value="RNA POLYMERASE ECF-TYPE SIGMA FACTO"/>
    <property type="match status" value="1"/>
</dbReference>
<dbReference type="OrthoDB" id="7376212at2"/>
<evidence type="ECO:0000256" key="3">
    <source>
        <dbReference type="ARBA" id="ARBA00023015"/>
    </source>
</evidence>
<dbReference type="SUPFAM" id="SSF88659">
    <property type="entry name" value="Sigma3 and sigma4 domains of RNA polymerase sigma factors"/>
    <property type="match status" value="1"/>
</dbReference>
<dbReference type="InterPro" id="IPR014284">
    <property type="entry name" value="RNA_pol_sigma-70_dom"/>
</dbReference>
<dbReference type="InterPro" id="IPR002075">
    <property type="entry name" value="NTF2_dom"/>
</dbReference>
<comment type="caution">
    <text evidence="9">The sequence shown here is derived from an EMBL/GenBank/DDBJ whole genome shotgun (WGS) entry which is preliminary data.</text>
</comment>
<dbReference type="InterPro" id="IPR013324">
    <property type="entry name" value="RNA_pol_sigma_r3/r4-like"/>
</dbReference>
<evidence type="ECO:0000313" key="10">
    <source>
        <dbReference type="Proteomes" id="UP000278962"/>
    </source>
</evidence>
<dbReference type="Pfam" id="PF04542">
    <property type="entry name" value="Sigma70_r2"/>
    <property type="match status" value="1"/>
</dbReference>
<feature type="domain" description="RNA polymerase sigma-70 region 2" evidence="7">
    <location>
        <begin position="14"/>
        <end position="80"/>
    </location>
</feature>
<dbReference type="GO" id="GO:0016987">
    <property type="term" value="F:sigma factor activity"/>
    <property type="evidence" value="ECO:0007669"/>
    <property type="project" value="UniProtKB-KW"/>
</dbReference>
<evidence type="ECO:0000256" key="5">
    <source>
        <dbReference type="ARBA" id="ARBA00023163"/>
    </source>
</evidence>
<keyword evidence="5" id="KW-0804">Transcription</keyword>
<protein>
    <submittedName>
        <fullName evidence="9">RNA polymerase ECF family sigma subunit</fullName>
    </submittedName>
</protein>
<keyword evidence="4" id="KW-0731">Sigma factor</keyword>
<dbReference type="RefSeq" id="WP_121248477.1">
    <property type="nucleotide sequence ID" value="NZ_RBIL01000001.1"/>
</dbReference>
<dbReference type="AlphaFoldDB" id="A0A660LB47"/>
<keyword evidence="3" id="KW-0805">Transcription regulation</keyword>
<dbReference type="GO" id="GO:0003677">
    <property type="term" value="F:DNA binding"/>
    <property type="evidence" value="ECO:0007669"/>
    <property type="project" value="InterPro"/>
</dbReference>
<evidence type="ECO:0000313" key="9">
    <source>
        <dbReference type="EMBL" id="RKQ91130.1"/>
    </source>
</evidence>
<proteinExistence type="inferred from homology"/>
<comment type="subunit">
    <text evidence="2">Interacts transiently with the RNA polymerase catalytic core formed by RpoA, RpoB, RpoC and RpoZ (2 alpha, 1 beta, 1 beta' and 1 omega subunit) to form the RNA polymerase holoenzyme that can initiate transcription.</text>
</comment>
<dbReference type="GO" id="GO:0006352">
    <property type="term" value="P:DNA-templated transcription initiation"/>
    <property type="evidence" value="ECO:0007669"/>
    <property type="project" value="InterPro"/>
</dbReference>
<dbReference type="Pfam" id="PF02136">
    <property type="entry name" value="NTF2"/>
    <property type="match status" value="1"/>
</dbReference>
<evidence type="ECO:0000259" key="8">
    <source>
        <dbReference type="Pfam" id="PF08281"/>
    </source>
</evidence>
<keyword evidence="10" id="KW-1185">Reference proteome</keyword>
<feature type="domain" description="Nuclear transport factor 2" evidence="6">
    <location>
        <begin position="203"/>
        <end position="264"/>
    </location>
</feature>
<evidence type="ECO:0000256" key="2">
    <source>
        <dbReference type="ARBA" id="ARBA00011344"/>
    </source>
</evidence>
<feature type="domain" description="RNA polymerase sigma factor 70 region 4 type 2" evidence="8">
    <location>
        <begin position="133"/>
        <end position="184"/>
    </location>
</feature>
<dbReference type="SUPFAM" id="SSF88946">
    <property type="entry name" value="Sigma2 domain of RNA polymerase sigma factors"/>
    <property type="match status" value="1"/>
</dbReference>
<evidence type="ECO:0000256" key="1">
    <source>
        <dbReference type="ARBA" id="ARBA00010641"/>
    </source>
</evidence>
<dbReference type="InterPro" id="IPR013249">
    <property type="entry name" value="RNA_pol_sigma70_r4_t2"/>
</dbReference>
<evidence type="ECO:0000256" key="4">
    <source>
        <dbReference type="ARBA" id="ARBA00023082"/>
    </source>
</evidence>
<dbReference type="Proteomes" id="UP000278962">
    <property type="component" value="Unassembled WGS sequence"/>
</dbReference>
<dbReference type="CDD" id="cd06171">
    <property type="entry name" value="Sigma70_r4"/>
    <property type="match status" value="1"/>
</dbReference>
<dbReference type="EMBL" id="RBIL01000001">
    <property type="protein sequence ID" value="RKQ91130.1"/>
    <property type="molecule type" value="Genomic_DNA"/>
</dbReference>
<name>A0A660LB47_9ACTN</name>
<dbReference type="SUPFAM" id="SSF54427">
    <property type="entry name" value="NTF2-like"/>
    <property type="match status" value="1"/>
</dbReference>
<accession>A0A660LB47</accession>
<dbReference type="InterPro" id="IPR007627">
    <property type="entry name" value="RNA_pol_sigma70_r2"/>
</dbReference>
<dbReference type="Gene3D" id="3.10.450.50">
    <property type="match status" value="1"/>
</dbReference>
<dbReference type="Gene3D" id="1.10.10.10">
    <property type="entry name" value="Winged helix-like DNA-binding domain superfamily/Winged helix DNA-binding domain"/>
    <property type="match status" value="1"/>
</dbReference>
<comment type="similarity">
    <text evidence="1">Belongs to the sigma-70 factor family. ECF subfamily.</text>
</comment>
<reference evidence="9 10" key="1">
    <citation type="submission" date="2018-10" db="EMBL/GenBank/DDBJ databases">
        <title>Genomic Encyclopedia of Archaeal and Bacterial Type Strains, Phase II (KMG-II): from individual species to whole genera.</title>
        <authorList>
            <person name="Goeker M."/>
        </authorList>
    </citation>
    <scope>NUCLEOTIDE SEQUENCE [LARGE SCALE GENOMIC DNA]</scope>
    <source>
        <strain evidence="9 10">DSM 14954</strain>
    </source>
</reference>
<evidence type="ECO:0000259" key="7">
    <source>
        <dbReference type="Pfam" id="PF04542"/>
    </source>
</evidence>
<gene>
    <name evidence="9" type="ORF">C8N24_0947</name>
</gene>
<dbReference type="Pfam" id="PF08281">
    <property type="entry name" value="Sigma70_r4_2"/>
    <property type="match status" value="1"/>
</dbReference>
<dbReference type="Gene3D" id="1.10.1740.10">
    <property type="match status" value="1"/>
</dbReference>
<dbReference type="InterPro" id="IPR014305">
    <property type="entry name" value="RNA_pol_sigma-G_actinobac"/>
</dbReference>